<gene>
    <name evidence="20" type="ORF">FEI14_05860</name>
</gene>
<comment type="subcellular location">
    <subcellularLocation>
        <location evidence="1">Cell membrane</location>
        <topology evidence="1">Multi-pass membrane protein</topology>
    </subcellularLocation>
</comment>
<feature type="transmembrane region" description="Helical" evidence="17">
    <location>
        <begin position="245"/>
        <end position="262"/>
    </location>
</feature>
<dbReference type="GO" id="GO:0016301">
    <property type="term" value="F:kinase activity"/>
    <property type="evidence" value="ECO:0007669"/>
    <property type="project" value="UniProtKB-KW"/>
</dbReference>
<dbReference type="Pfam" id="PF02378">
    <property type="entry name" value="PTS_EIIC"/>
    <property type="match status" value="1"/>
</dbReference>
<evidence type="ECO:0000256" key="3">
    <source>
        <dbReference type="ARBA" id="ARBA00020834"/>
    </source>
</evidence>
<dbReference type="CDD" id="cd05565">
    <property type="entry name" value="PTS_IIB_lactose"/>
    <property type="match status" value="1"/>
</dbReference>
<evidence type="ECO:0000313" key="21">
    <source>
        <dbReference type="Proteomes" id="UP000307781"/>
    </source>
</evidence>
<dbReference type="InterPro" id="IPR013012">
    <property type="entry name" value="PTS_EIIB_3"/>
</dbReference>
<dbReference type="PANTHER" id="PTHR33989">
    <property type="match status" value="1"/>
</dbReference>
<dbReference type="NCBIfam" id="TIGR00853">
    <property type="entry name" value="pts-lac"/>
    <property type="match status" value="1"/>
</dbReference>
<evidence type="ECO:0000256" key="7">
    <source>
        <dbReference type="ARBA" id="ARBA00022597"/>
    </source>
</evidence>
<evidence type="ECO:0000256" key="16">
    <source>
        <dbReference type="PROSITE-ProRule" id="PRU00423"/>
    </source>
</evidence>
<evidence type="ECO:0000259" key="18">
    <source>
        <dbReference type="PROSITE" id="PS51100"/>
    </source>
</evidence>
<evidence type="ECO:0000256" key="12">
    <source>
        <dbReference type="ARBA" id="ARBA00022989"/>
    </source>
</evidence>
<evidence type="ECO:0000256" key="11">
    <source>
        <dbReference type="ARBA" id="ARBA00022777"/>
    </source>
</evidence>
<evidence type="ECO:0000259" key="19">
    <source>
        <dbReference type="PROSITE" id="PS51105"/>
    </source>
</evidence>
<feature type="domain" description="PTS EIIB type-3" evidence="18">
    <location>
        <begin position="476"/>
        <end position="578"/>
    </location>
</feature>
<dbReference type="GO" id="GO:0009401">
    <property type="term" value="P:phosphoenolpyruvate-dependent sugar phosphotransferase system"/>
    <property type="evidence" value="ECO:0007669"/>
    <property type="project" value="UniProtKB-KW"/>
</dbReference>
<keyword evidence="10 17" id="KW-0812">Transmembrane</keyword>
<evidence type="ECO:0000256" key="14">
    <source>
        <dbReference type="ARBA" id="ARBA00029639"/>
    </source>
</evidence>
<evidence type="ECO:0000256" key="8">
    <source>
        <dbReference type="ARBA" id="ARBA00022679"/>
    </source>
</evidence>
<keyword evidence="9" id="KW-0598">Phosphotransferase system</keyword>
<evidence type="ECO:0000256" key="2">
    <source>
        <dbReference type="ARBA" id="ARBA00012802"/>
    </source>
</evidence>
<evidence type="ECO:0000256" key="5">
    <source>
        <dbReference type="ARBA" id="ARBA00022475"/>
    </source>
</evidence>
<dbReference type="RefSeq" id="WP_138117833.1">
    <property type="nucleotide sequence ID" value="NZ_VBWN01000003.1"/>
</dbReference>
<evidence type="ECO:0000256" key="13">
    <source>
        <dbReference type="ARBA" id="ARBA00023136"/>
    </source>
</evidence>
<keyword evidence="6" id="KW-0597">Phosphoprotein</keyword>
<evidence type="ECO:0000256" key="10">
    <source>
        <dbReference type="ARBA" id="ARBA00022692"/>
    </source>
</evidence>
<dbReference type="InterPro" id="IPR041713">
    <property type="entry name" value="PTS_IIB"/>
</dbReference>
<sequence length="578" mass="62390">MDSFTKRIEKLRPVFEKIAANAYVSAIRDGFIAAMPIILFSSVFLMIAYVPNAWGFVWPKDVENNLMLAYNYSMGLLALFVAGTTAKNLTDTKNIKLPKTNQINPISVIMASMISFFILAALPLKVGSDMTYMGTQGLIAAYLVGLIIPNIYYVCIKNNITIKLPPQVPGNISQTFKDVIPMAASVTVFWAVTIAFKTFTGTNLPKFIIQVLSPLFKASDSYLGLALIAGAMAFFWFCGVQGPSIVSPAVTPIMIANTAANLQLYQAGQHASHVLAYNTMDFVMNFGGTGSTFVLAYLMLIFARSKQLKATGKAAFIPGTFSVNEPVLFGTPIIMNPVFFIPFILTPILNIWMYKFFVTTLGMNSIMYTMPWTLPGPIGIPVATGFAPLSFVLVGLMLIVDIAMYLPFLKVYDSQLVEEEAANAAKEAAAATSDAQPATVASTVEPNVAVAGAAAATAGGPEVAVEEPKTEDLNKPTNVLVLCAGGGTSGILANALNKLAKERKIPLQATARAYGQDMDLIEDMDLVILAPQMDSQKGNLKKITDKYGVTMVTTTGREYIQLTQDGDKALKFVEEHAK</sequence>
<evidence type="ECO:0000256" key="9">
    <source>
        <dbReference type="ARBA" id="ARBA00022683"/>
    </source>
</evidence>
<evidence type="ECO:0000256" key="15">
    <source>
        <dbReference type="ARBA" id="ARBA00048444"/>
    </source>
</evidence>
<evidence type="ECO:0000256" key="4">
    <source>
        <dbReference type="ARBA" id="ARBA00022448"/>
    </source>
</evidence>
<feature type="transmembrane region" description="Helical" evidence="17">
    <location>
        <begin position="69"/>
        <end position="86"/>
    </location>
</feature>
<dbReference type="NCBIfam" id="TIGR00410">
    <property type="entry name" value="lacE"/>
    <property type="match status" value="1"/>
</dbReference>
<feature type="transmembrane region" description="Helical" evidence="17">
    <location>
        <begin position="106"/>
        <end position="124"/>
    </location>
</feature>
<comment type="catalytic activity">
    <reaction evidence="15">
        <text>lactose(out) + N(pros)-phospho-L-histidyl-[protein] = lactose 6-phosphate(in) + L-histidyl-[protein]</text>
        <dbReference type="Rhea" id="RHEA:42400"/>
        <dbReference type="Rhea" id="RHEA-COMP:9745"/>
        <dbReference type="Rhea" id="RHEA-COMP:9746"/>
        <dbReference type="ChEBI" id="CHEBI:17716"/>
        <dbReference type="ChEBI" id="CHEBI:29979"/>
        <dbReference type="ChEBI" id="CHEBI:64837"/>
        <dbReference type="ChEBI" id="CHEBI:79080"/>
        <dbReference type="EC" id="2.7.1.207"/>
    </reaction>
</comment>
<evidence type="ECO:0000256" key="17">
    <source>
        <dbReference type="SAM" id="Phobius"/>
    </source>
</evidence>
<reference evidence="20 21" key="1">
    <citation type="submission" date="2019-05" db="EMBL/GenBank/DDBJ databases">
        <title>Genome-based reclassification of Lactobacillus casei as Lactobacillus casei subsp. casei. subsp.nov., description of Lactobacillus casei subsp. zeae subsp. nov., and emended description of Lactobacillus casei.</title>
        <authorList>
            <person name="Huang C.-H."/>
        </authorList>
    </citation>
    <scope>NUCLEOTIDE SEQUENCE [LARGE SCALE GENOMIC DNA]</scope>
    <source>
        <strain evidence="20 21">CRBIP24.58</strain>
    </source>
</reference>
<feature type="transmembrane region" description="Helical" evidence="17">
    <location>
        <begin position="221"/>
        <end position="238"/>
    </location>
</feature>
<keyword evidence="7" id="KW-0762">Sugar transport</keyword>
<dbReference type="GO" id="GO:0005886">
    <property type="term" value="C:plasma membrane"/>
    <property type="evidence" value="ECO:0007669"/>
    <property type="project" value="UniProtKB-SubCell"/>
</dbReference>
<keyword evidence="5" id="KW-1003">Cell membrane</keyword>
<keyword evidence="8" id="KW-0808">Transferase</keyword>
<name>A0A5R8LYG3_LACZE</name>
<dbReference type="PROSITE" id="PS51100">
    <property type="entry name" value="PTS_EIIB_TYPE_3"/>
    <property type="match status" value="1"/>
</dbReference>
<keyword evidence="13 17" id="KW-0472">Membrane</keyword>
<organism evidence="20 21">
    <name type="scientific">Lacticaseibacillus zeae</name>
    <name type="common">Lactobacillus zeae</name>
    <dbReference type="NCBI Taxonomy" id="57037"/>
    <lineage>
        <taxon>Bacteria</taxon>
        <taxon>Bacillati</taxon>
        <taxon>Bacillota</taxon>
        <taxon>Bacilli</taxon>
        <taxon>Lactobacillales</taxon>
        <taxon>Lactobacillaceae</taxon>
        <taxon>Lacticaseibacillus</taxon>
    </lineage>
</organism>
<dbReference type="GO" id="GO:1901264">
    <property type="term" value="P:carbohydrate derivative transport"/>
    <property type="evidence" value="ECO:0007669"/>
    <property type="project" value="TreeGrafter"/>
</dbReference>
<feature type="modified residue" description="Phosphocysteine; by EIIA" evidence="16">
    <location>
        <position position="483"/>
    </location>
</feature>
<keyword evidence="11" id="KW-0418">Kinase</keyword>
<dbReference type="AlphaFoldDB" id="A0A5R8LYG3"/>
<accession>A0A5R8LYG3</accession>
<dbReference type="SUPFAM" id="SSF52794">
    <property type="entry name" value="PTS system IIB component-like"/>
    <property type="match status" value="1"/>
</dbReference>
<feature type="transmembrane region" description="Helical" evidence="17">
    <location>
        <begin position="31"/>
        <end position="49"/>
    </location>
</feature>
<protein>
    <recommendedName>
        <fullName evidence="3">PTS system lactose-specific EIICB component</fullName>
        <ecNumber evidence="2">2.7.1.207</ecNumber>
    </recommendedName>
    <alternativeName>
        <fullName evidence="14">EIICB-Lac</fullName>
    </alternativeName>
</protein>
<dbReference type="PANTHER" id="PTHR33989:SF8">
    <property type="entry name" value="PERMEASE IIC COMPONENT"/>
    <property type="match status" value="1"/>
</dbReference>
<evidence type="ECO:0000313" key="20">
    <source>
        <dbReference type="EMBL" id="TLF42415.1"/>
    </source>
</evidence>
<dbReference type="NCBIfam" id="TIGR00394">
    <property type="entry name" value="lac_pts_IIC"/>
    <property type="match status" value="1"/>
</dbReference>
<dbReference type="InterPro" id="IPR051088">
    <property type="entry name" value="PTS_Sugar-EIIC/EIIB"/>
</dbReference>
<dbReference type="InterPro" id="IPR004501">
    <property type="entry name" value="PTS_EIIC_3"/>
</dbReference>
<dbReference type="Pfam" id="PF02302">
    <property type="entry name" value="PTS_IIB"/>
    <property type="match status" value="1"/>
</dbReference>
<evidence type="ECO:0000256" key="1">
    <source>
        <dbReference type="ARBA" id="ARBA00004651"/>
    </source>
</evidence>
<dbReference type="EMBL" id="VBWN01000003">
    <property type="protein sequence ID" value="TLF42415.1"/>
    <property type="molecule type" value="Genomic_DNA"/>
</dbReference>
<feature type="transmembrane region" description="Helical" evidence="17">
    <location>
        <begin position="378"/>
        <end position="400"/>
    </location>
</feature>
<feature type="domain" description="PTS EIIC type-3" evidence="19">
    <location>
        <begin position="7"/>
        <end position="408"/>
    </location>
</feature>
<feature type="transmembrane region" description="Helical" evidence="17">
    <location>
        <begin position="338"/>
        <end position="358"/>
    </location>
</feature>
<proteinExistence type="predicted"/>
<dbReference type="PROSITE" id="PS51105">
    <property type="entry name" value="PTS_EIIC_TYPE_3"/>
    <property type="match status" value="1"/>
</dbReference>
<dbReference type="InterPro" id="IPR036095">
    <property type="entry name" value="PTS_EIIB-like_sf"/>
</dbReference>
<feature type="transmembrane region" description="Helical" evidence="17">
    <location>
        <begin position="136"/>
        <end position="155"/>
    </location>
</feature>
<feature type="transmembrane region" description="Helical" evidence="17">
    <location>
        <begin position="176"/>
        <end position="196"/>
    </location>
</feature>
<dbReference type="InterPro" id="IPR003352">
    <property type="entry name" value="PTS_EIIC"/>
</dbReference>
<feature type="transmembrane region" description="Helical" evidence="17">
    <location>
        <begin position="282"/>
        <end position="303"/>
    </location>
</feature>
<dbReference type="InterPro" id="IPR003501">
    <property type="entry name" value="PTS_EIIB_2/3"/>
</dbReference>
<dbReference type="Gene3D" id="3.40.50.2300">
    <property type="match status" value="1"/>
</dbReference>
<dbReference type="Proteomes" id="UP000307781">
    <property type="component" value="Unassembled WGS sequence"/>
</dbReference>
<keyword evidence="4" id="KW-0813">Transport</keyword>
<dbReference type="GO" id="GO:0022869">
    <property type="term" value="F:protein-N(PI)-phosphohistidine-lactose phosphotransferase system transporter activity"/>
    <property type="evidence" value="ECO:0007669"/>
    <property type="project" value="InterPro"/>
</dbReference>
<comment type="caution">
    <text evidence="20">The sequence shown here is derived from an EMBL/GenBank/DDBJ whole genome shotgun (WGS) entry which is preliminary data.</text>
</comment>
<evidence type="ECO:0000256" key="6">
    <source>
        <dbReference type="ARBA" id="ARBA00022553"/>
    </source>
</evidence>
<keyword evidence="12 17" id="KW-1133">Transmembrane helix</keyword>
<dbReference type="EC" id="2.7.1.207" evidence="2"/>
<dbReference type="InterPro" id="IPR004801">
    <property type="entry name" value="LacE"/>
</dbReference>